<dbReference type="RefSeq" id="XP_007409107.1">
    <property type="nucleotide sequence ID" value="XM_007409045.1"/>
</dbReference>
<feature type="region of interest" description="Disordered" evidence="1">
    <location>
        <begin position="496"/>
        <end position="525"/>
    </location>
</feature>
<dbReference type="OrthoDB" id="10347389at2759"/>
<keyword evidence="2" id="KW-0812">Transmembrane</keyword>
<evidence type="ECO:0000313" key="4">
    <source>
        <dbReference type="Proteomes" id="UP000001072"/>
    </source>
</evidence>
<feature type="compositionally biased region" description="Acidic residues" evidence="1">
    <location>
        <begin position="501"/>
        <end position="518"/>
    </location>
</feature>
<dbReference type="HOGENOM" id="CLU_392355_0_0_1"/>
<dbReference type="Proteomes" id="UP000001072">
    <property type="component" value="Unassembled WGS sequence"/>
</dbReference>
<protein>
    <submittedName>
        <fullName evidence="3">Uncharacterized protein</fullName>
    </submittedName>
</protein>
<dbReference type="GeneID" id="18922668"/>
<dbReference type="InParanoid" id="F4RIT9"/>
<sequence>MNSGKSLTQYVYNEQDIRNLVGLDSSLEILSRISKDGFNQSVQLQILLSSKSKVYFVESEAAISLREFLTSFIGDSNQILQNSSSSSTVTSNRHAILFENEKKFLNDISVAMDWFNIQIESWPENLNKKLKTKHFSIATTFLAICMIPIQLTHLRFMILESDIIDQFSEPMQTLLALQMAGSYILSEKYSDASDCLLNTSSIYQEIQNFPEYKMLELTIKVHEERHESLVENSIKLTNSSDSMDSMLSTNSEGVDGMTESRSPSPTYETSQSTSQLSTTEEQTFSPFLNSILNYPEETLRELREEMAPDQEMIEEVMKILGDEREKVSALKGMKGGKLPMTNSHIITLRKYLTWASIHEISPFPITLKKSILWAEIGLRLNGICTSQISRNIRELEWSRNFSFDLFDESFQVDQTSLWPQSIWKEFLSDLRFPLIYYTNGGGIRRSASKSHQTNHSNVQQHHQHELEASLSKPLEVSKNPKRLLTSGLYNEPIQKRKKVEEVDENDSSVGDLESESEVIEANPSSGTTSYIIPVQQPEEPVQKVDFRSFKKPKHIRRNMEAILELLRWESNGMIIDVNLFEEVFWNYRIEGKVPFEGLTSQPDIKRLVHKYLKFCYELSISSLPFTNVKLMVFLVKSMSHLSKSTAINYTSTLLCVAKKLQFMKFEVQGFGWFDPVLIEFKKSLIWKKWLQGLATKPKFKDQL</sequence>
<dbReference type="KEGG" id="mlr:MELLADRAFT_105621"/>
<feature type="compositionally biased region" description="Polar residues" evidence="1">
    <location>
        <begin position="449"/>
        <end position="460"/>
    </location>
</feature>
<feature type="region of interest" description="Disordered" evidence="1">
    <location>
        <begin position="240"/>
        <end position="282"/>
    </location>
</feature>
<keyword evidence="2" id="KW-0472">Membrane</keyword>
<name>F4RIT9_MELLP</name>
<proteinExistence type="predicted"/>
<evidence type="ECO:0000313" key="3">
    <source>
        <dbReference type="EMBL" id="EGG07775.1"/>
    </source>
</evidence>
<gene>
    <name evidence="3" type="ORF">MELLADRAFT_105621</name>
</gene>
<feature type="compositionally biased region" description="Polar residues" evidence="1">
    <location>
        <begin position="240"/>
        <end position="252"/>
    </location>
</feature>
<reference evidence="4" key="1">
    <citation type="journal article" date="2011" name="Proc. Natl. Acad. Sci. U.S.A.">
        <title>Obligate biotrophy features unraveled by the genomic analysis of rust fungi.</title>
        <authorList>
            <person name="Duplessis S."/>
            <person name="Cuomo C.A."/>
            <person name="Lin Y.-C."/>
            <person name="Aerts A."/>
            <person name="Tisserant E."/>
            <person name="Veneault-Fourrey C."/>
            <person name="Joly D.L."/>
            <person name="Hacquard S."/>
            <person name="Amselem J."/>
            <person name="Cantarel B.L."/>
            <person name="Chiu R."/>
            <person name="Coutinho P.M."/>
            <person name="Feau N."/>
            <person name="Field M."/>
            <person name="Frey P."/>
            <person name="Gelhaye E."/>
            <person name="Goldberg J."/>
            <person name="Grabherr M.G."/>
            <person name="Kodira C.D."/>
            <person name="Kohler A."/>
            <person name="Kuees U."/>
            <person name="Lindquist E.A."/>
            <person name="Lucas S.M."/>
            <person name="Mago R."/>
            <person name="Mauceli E."/>
            <person name="Morin E."/>
            <person name="Murat C."/>
            <person name="Pangilinan J.L."/>
            <person name="Park R."/>
            <person name="Pearson M."/>
            <person name="Quesneville H."/>
            <person name="Rouhier N."/>
            <person name="Sakthikumar S."/>
            <person name="Salamov A.A."/>
            <person name="Schmutz J."/>
            <person name="Selles B."/>
            <person name="Shapiro H."/>
            <person name="Tanguay P."/>
            <person name="Tuskan G.A."/>
            <person name="Henrissat B."/>
            <person name="Van de Peer Y."/>
            <person name="Rouze P."/>
            <person name="Ellis J.G."/>
            <person name="Dodds P.N."/>
            <person name="Schein J.E."/>
            <person name="Zhong S."/>
            <person name="Hamelin R.C."/>
            <person name="Grigoriev I.V."/>
            <person name="Szabo L.J."/>
            <person name="Martin F."/>
        </authorList>
    </citation>
    <scope>NUCLEOTIDE SEQUENCE [LARGE SCALE GENOMIC DNA]</scope>
    <source>
        <strain evidence="4">98AG31 / pathotype 3-4-7</strain>
    </source>
</reference>
<keyword evidence="2" id="KW-1133">Transmembrane helix</keyword>
<keyword evidence="4" id="KW-1185">Reference proteome</keyword>
<accession>F4RIT9</accession>
<organism evidence="4">
    <name type="scientific">Melampsora larici-populina (strain 98AG31 / pathotype 3-4-7)</name>
    <name type="common">Poplar leaf rust fungus</name>
    <dbReference type="NCBI Taxonomy" id="747676"/>
    <lineage>
        <taxon>Eukaryota</taxon>
        <taxon>Fungi</taxon>
        <taxon>Dikarya</taxon>
        <taxon>Basidiomycota</taxon>
        <taxon>Pucciniomycotina</taxon>
        <taxon>Pucciniomycetes</taxon>
        <taxon>Pucciniales</taxon>
        <taxon>Melampsoraceae</taxon>
        <taxon>Melampsora</taxon>
    </lineage>
</organism>
<dbReference type="AlphaFoldDB" id="F4RIT9"/>
<feature type="region of interest" description="Disordered" evidence="1">
    <location>
        <begin position="446"/>
        <end position="472"/>
    </location>
</feature>
<evidence type="ECO:0000256" key="2">
    <source>
        <dbReference type="SAM" id="Phobius"/>
    </source>
</evidence>
<dbReference type="EMBL" id="GL883103">
    <property type="protein sequence ID" value="EGG07775.1"/>
    <property type="molecule type" value="Genomic_DNA"/>
</dbReference>
<feature type="compositionally biased region" description="Low complexity" evidence="1">
    <location>
        <begin position="268"/>
        <end position="282"/>
    </location>
</feature>
<dbReference type="VEuPathDB" id="FungiDB:MELLADRAFT_105621"/>
<feature type="transmembrane region" description="Helical" evidence="2">
    <location>
        <begin position="135"/>
        <end position="158"/>
    </location>
</feature>
<evidence type="ECO:0000256" key="1">
    <source>
        <dbReference type="SAM" id="MobiDB-lite"/>
    </source>
</evidence>